<feature type="non-terminal residue" evidence="1">
    <location>
        <position position="1"/>
    </location>
</feature>
<accession>A0A0L6UP36</accession>
<keyword evidence="2" id="KW-1185">Reference proteome</keyword>
<dbReference type="Proteomes" id="UP000037035">
    <property type="component" value="Unassembled WGS sequence"/>
</dbReference>
<dbReference type="VEuPathDB" id="FungiDB:VP01_4911g2"/>
<organism evidence="1 2">
    <name type="scientific">Puccinia sorghi</name>
    <dbReference type="NCBI Taxonomy" id="27349"/>
    <lineage>
        <taxon>Eukaryota</taxon>
        <taxon>Fungi</taxon>
        <taxon>Dikarya</taxon>
        <taxon>Basidiomycota</taxon>
        <taxon>Pucciniomycotina</taxon>
        <taxon>Pucciniomycetes</taxon>
        <taxon>Pucciniales</taxon>
        <taxon>Pucciniaceae</taxon>
        <taxon>Puccinia</taxon>
    </lineage>
</organism>
<dbReference type="AlphaFoldDB" id="A0A0L6UP36"/>
<dbReference type="EMBL" id="LAVV01010067">
    <property type="protein sequence ID" value="KNZ49600.1"/>
    <property type="molecule type" value="Genomic_DNA"/>
</dbReference>
<evidence type="ECO:0000313" key="2">
    <source>
        <dbReference type="Proteomes" id="UP000037035"/>
    </source>
</evidence>
<evidence type="ECO:0000313" key="1">
    <source>
        <dbReference type="EMBL" id="KNZ49600.1"/>
    </source>
</evidence>
<name>A0A0L6UP36_9BASI</name>
<gene>
    <name evidence="1" type="ORF">VP01_4911g2</name>
</gene>
<reference evidence="1 2" key="1">
    <citation type="submission" date="2015-08" db="EMBL/GenBank/DDBJ databases">
        <title>Next Generation Sequencing and Analysis of the Genome of Puccinia sorghi L Schw, the Causal Agent of Maize Common Rust.</title>
        <authorList>
            <person name="Rochi L."/>
            <person name="Burguener G."/>
            <person name="Darino M."/>
            <person name="Turjanski A."/>
            <person name="Kreff E."/>
            <person name="Dieguez M.J."/>
            <person name="Sacco F."/>
        </authorList>
    </citation>
    <scope>NUCLEOTIDE SEQUENCE [LARGE SCALE GENOMIC DNA]</scope>
    <source>
        <strain evidence="1 2">RO10H11247</strain>
    </source>
</reference>
<comment type="caution">
    <text evidence="1">The sequence shown here is derived from an EMBL/GenBank/DDBJ whole genome shotgun (WGS) entry which is preliminary data.</text>
</comment>
<protein>
    <submittedName>
        <fullName evidence="1">Uncharacterized protein</fullName>
    </submittedName>
</protein>
<sequence length="67" mass="7446">GLQYFKLGNCITMVSDCRTVPMRAMIFLLGINHKTINLFVDSHFIGGMTLMLWGMKPLSGAPPSIME</sequence>
<proteinExistence type="predicted"/>